<dbReference type="HAMAP" id="MF_00265">
    <property type="entry name" value="VapC_Nob1"/>
    <property type="match status" value="1"/>
</dbReference>
<evidence type="ECO:0000256" key="8">
    <source>
        <dbReference type="HAMAP-Rule" id="MF_00265"/>
    </source>
</evidence>
<dbReference type="Proteomes" id="UP000199548">
    <property type="component" value="Unassembled WGS sequence"/>
</dbReference>
<dbReference type="Gene3D" id="3.40.50.1010">
    <property type="entry name" value="5'-nuclease"/>
    <property type="match status" value="1"/>
</dbReference>
<dbReference type="EMBL" id="FOQU01000001">
    <property type="protein sequence ID" value="SFH97691.1"/>
    <property type="molecule type" value="Genomic_DNA"/>
</dbReference>
<accession>A0A1I3EG61</accession>
<dbReference type="PANTHER" id="PTHR33653">
    <property type="entry name" value="RIBONUCLEASE VAPC2"/>
    <property type="match status" value="1"/>
</dbReference>
<name>A0A1I3EG61_9BURK</name>
<dbReference type="Pfam" id="PF01850">
    <property type="entry name" value="PIN"/>
    <property type="match status" value="1"/>
</dbReference>
<dbReference type="GO" id="GO:0090729">
    <property type="term" value="F:toxin activity"/>
    <property type="evidence" value="ECO:0007669"/>
    <property type="project" value="UniProtKB-KW"/>
</dbReference>
<dbReference type="GO" id="GO:0004540">
    <property type="term" value="F:RNA nuclease activity"/>
    <property type="evidence" value="ECO:0007669"/>
    <property type="project" value="InterPro"/>
</dbReference>
<dbReference type="CDD" id="cd18746">
    <property type="entry name" value="PIN_VapC4-5_FitB-like"/>
    <property type="match status" value="1"/>
</dbReference>
<keyword evidence="8" id="KW-0800">Toxin</keyword>
<evidence type="ECO:0000313" key="10">
    <source>
        <dbReference type="EMBL" id="SFH97691.1"/>
    </source>
</evidence>
<protein>
    <recommendedName>
        <fullName evidence="8">Ribonuclease VapC</fullName>
        <shortName evidence="8">RNase VapC</shortName>
        <ecNumber evidence="8">3.1.-.-</ecNumber>
    </recommendedName>
    <alternativeName>
        <fullName evidence="8">Toxin VapC</fullName>
    </alternativeName>
</protein>
<dbReference type="InterPro" id="IPR022907">
    <property type="entry name" value="VapC_family"/>
</dbReference>
<keyword evidence="2 8" id="KW-1277">Toxin-antitoxin system</keyword>
<feature type="binding site" evidence="8">
    <location>
        <position position="5"/>
    </location>
    <ligand>
        <name>Mg(2+)</name>
        <dbReference type="ChEBI" id="CHEBI:18420"/>
    </ligand>
</feature>
<keyword evidence="6 8" id="KW-0460">Magnesium</keyword>
<evidence type="ECO:0000256" key="3">
    <source>
        <dbReference type="ARBA" id="ARBA00022722"/>
    </source>
</evidence>
<dbReference type="InterPro" id="IPR050556">
    <property type="entry name" value="Type_II_TA_system_RNase"/>
</dbReference>
<proteinExistence type="inferred from homology"/>
<dbReference type="OrthoDB" id="9804823at2"/>
<feature type="binding site" evidence="8">
    <location>
        <position position="104"/>
    </location>
    <ligand>
        <name>Mg(2+)</name>
        <dbReference type="ChEBI" id="CHEBI:18420"/>
    </ligand>
</feature>
<feature type="domain" description="PIN" evidence="9">
    <location>
        <begin position="2"/>
        <end position="124"/>
    </location>
</feature>
<evidence type="ECO:0000259" key="9">
    <source>
        <dbReference type="Pfam" id="PF01850"/>
    </source>
</evidence>
<comment type="similarity">
    <text evidence="7 8">Belongs to the PINc/VapC protein family.</text>
</comment>
<keyword evidence="3 8" id="KW-0540">Nuclease</keyword>
<gene>
    <name evidence="8" type="primary">vapC</name>
    <name evidence="10" type="ORF">SAMN05192543_101844</name>
</gene>
<keyword evidence="11" id="KW-1185">Reference proteome</keyword>
<organism evidence="10 11">
    <name type="scientific">Paraburkholderia megapolitana</name>
    <dbReference type="NCBI Taxonomy" id="420953"/>
    <lineage>
        <taxon>Bacteria</taxon>
        <taxon>Pseudomonadati</taxon>
        <taxon>Pseudomonadota</taxon>
        <taxon>Betaproteobacteria</taxon>
        <taxon>Burkholderiales</taxon>
        <taxon>Burkholderiaceae</taxon>
        <taxon>Paraburkholderia</taxon>
    </lineage>
</organism>
<keyword evidence="4 8" id="KW-0479">Metal-binding</keyword>
<dbReference type="PANTHER" id="PTHR33653:SF1">
    <property type="entry name" value="RIBONUCLEASE VAPC2"/>
    <property type="match status" value="1"/>
</dbReference>
<comment type="cofactor">
    <cofactor evidence="1 8">
        <name>Mg(2+)</name>
        <dbReference type="ChEBI" id="CHEBI:18420"/>
    </cofactor>
</comment>
<dbReference type="GO" id="GO:0000287">
    <property type="term" value="F:magnesium ion binding"/>
    <property type="evidence" value="ECO:0007669"/>
    <property type="project" value="UniProtKB-UniRule"/>
</dbReference>
<reference evidence="10 11" key="1">
    <citation type="submission" date="2016-10" db="EMBL/GenBank/DDBJ databases">
        <authorList>
            <person name="de Groot N.N."/>
        </authorList>
    </citation>
    <scope>NUCLEOTIDE SEQUENCE [LARGE SCALE GENOMIC DNA]</scope>
    <source>
        <strain evidence="10 11">LMG 23650</strain>
    </source>
</reference>
<evidence type="ECO:0000256" key="4">
    <source>
        <dbReference type="ARBA" id="ARBA00022723"/>
    </source>
</evidence>
<evidence type="ECO:0000256" key="5">
    <source>
        <dbReference type="ARBA" id="ARBA00022801"/>
    </source>
</evidence>
<dbReference type="STRING" id="420953.SAMN05192543_101844"/>
<evidence type="ECO:0000256" key="2">
    <source>
        <dbReference type="ARBA" id="ARBA00022649"/>
    </source>
</evidence>
<evidence type="ECO:0000256" key="1">
    <source>
        <dbReference type="ARBA" id="ARBA00001946"/>
    </source>
</evidence>
<sequence>MYLVDTNIVSEIRKKERCNKGVRAFFRQAVKSDIDLYLSVVTIGELRRGVEIVRHRGDVAQAASLEAWLTAVLNEFAQNILPVDEDIGQLWGRLRVPHPEHALDKLIAATGLIHDLTVVTRNVDDFSPTGVRVLNPFD</sequence>
<evidence type="ECO:0000256" key="6">
    <source>
        <dbReference type="ARBA" id="ARBA00022842"/>
    </source>
</evidence>
<keyword evidence="5 8" id="KW-0378">Hydrolase</keyword>
<evidence type="ECO:0000313" key="11">
    <source>
        <dbReference type="Proteomes" id="UP000199548"/>
    </source>
</evidence>
<dbReference type="EC" id="3.1.-.-" evidence="8"/>
<dbReference type="GO" id="GO:0016787">
    <property type="term" value="F:hydrolase activity"/>
    <property type="evidence" value="ECO:0007669"/>
    <property type="project" value="UniProtKB-KW"/>
</dbReference>
<dbReference type="SUPFAM" id="SSF88723">
    <property type="entry name" value="PIN domain-like"/>
    <property type="match status" value="1"/>
</dbReference>
<dbReference type="RefSeq" id="WP_091007785.1">
    <property type="nucleotide sequence ID" value="NZ_JAQQEL010000002.1"/>
</dbReference>
<evidence type="ECO:0000256" key="7">
    <source>
        <dbReference type="ARBA" id="ARBA00038093"/>
    </source>
</evidence>
<dbReference type="InterPro" id="IPR002716">
    <property type="entry name" value="PIN_dom"/>
</dbReference>
<dbReference type="InterPro" id="IPR029060">
    <property type="entry name" value="PIN-like_dom_sf"/>
</dbReference>
<comment type="function">
    <text evidence="8">Toxic component of a toxin-antitoxin (TA) system. An RNase.</text>
</comment>
<dbReference type="AlphaFoldDB" id="A0A1I3EG61"/>